<proteinExistence type="inferred from homology"/>
<keyword evidence="15" id="KW-0966">Cell projection</keyword>
<dbReference type="InterPro" id="IPR029025">
    <property type="entry name" value="T3SS_substrate_exporter_C"/>
</dbReference>
<evidence type="ECO:0000256" key="7">
    <source>
        <dbReference type="ARBA" id="ARBA00022795"/>
    </source>
</evidence>
<dbReference type="AlphaFoldDB" id="A0AA41W5G5"/>
<protein>
    <recommendedName>
        <fullName evidence="3 13">Flagellar biosynthetic protein FlhB</fullName>
    </recommendedName>
</protein>
<keyword evidence="6 13" id="KW-0812">Transmembrane</keyword>
<dbReference type="Gene3D" id="3.40.1690.10">
    <property type="entry name" value="secretion proteins EscU"/>
    <property type="match status" value="1"/>
</dbReference>
<dbReference type="InterPro" id="IPR006136">
    <property type="entry name" value="FlhB"/>
</dbReference>
<dbReference type="GO" id="GO:0005886">
    <property type="term" value="C:plasma membrane"/>
    <property type="evidence" value="ECO:0007669"/>
    <property type="project" value="UniProtKB-SubCell"/>
</dbReference>
<dbReference type="EMBL" id="JAMQGP010000002">
    <property type="protein sequence ID" value="MCM2678980.1"/>
    <property type="molecule type" value="Genomic_DNA"/>
</dbReference>
<evidence type="ECO:0000256" key="10">
    <source>
        <dbReference type="ARBA" id="ARBA00023136"/>
    </source>
</evidence>
<dbReference type="PANTHER" id="PTHR30531:SF12">
    <property type="entry name" value="FLAGELLAR BIOSYNTHETIC PROTEIN FLHB"/>
    <property type="match status" value="1"/>
</dbReference>
<keyword evidence="9 13" id="KW-1133">Transmembrane helix</keyword>
<evidence type="ECO:0000256" key="14">
    <source>
        <dbReference type="SAM" id="MobiDB-lite"/>
    </source>
</evidence>
<dbReference type="Proteomes" id="UP001165393">
    <property type="component" value="Unassembled WGS sequence"/>
</dbReference>
<comment type="similarity">
    <text evidence="2 13">Belongs to the type III secretion exporter family.</text>
</comment>
<keyword evidence="10 13" id="KW-0472">Membrane</keyword>
<dbReference type="GO" id="GO:0044780">
    <property type="term" value="P:bacterial-type flagellum assembly"/>
    <property type="evidence" value="ECO:0007669"/>
    <property type="project" value="InterPro"/>
</dbReference>
<evidence type="ECO:0000256" key="13">
    <source>
        <dbReference type="RuleBase" id="RU364091"/>
    </source>
</evidence>
<keyword evidence="16" id="KW-1185">Reference proteome</keyword>
<feature type="transmembrane region" description="Helical" evidence="13">
    <location>
        <begin position="93"/>
        <end position="120"/>
    </location>
</feature>
<evidence type="ECO:0000313" key="16">
    <source>
        <dbReference type="Proteomes" id="UP001165393"/>
    </source>
</evidence>
<feature type="region of interest" description="Disordered" evidence="14">
    <location>
        <begin position="1"/>
        <end position="27"/>
    </location>
</feature>
<reference evidence="15 16" key="1">
    <citation type="journal article" date="2013" name="Antonie Van Leeuwenhoek">
        <title>Echinimonas agarilytica gen. nov., sp. nov., a new gammaproteobacterium isolated from the sea urchin Strongylocentrotus intermedius.</title>
        <authorList>
            <person name="Nedashkovskaya O.I."/>
            <person name="Stenkova A.M."/>
            <person name="Zhukova N.V."/>
            <person name="Van Trappen S."/>
            <person name="Lee J.S."/>
            <person name="Kim S.B."/>
        </authorList>
    </citation>
    <scope>NUCLEOTIDE SEQUENCE [LARGE SCALE GENOMIC DNA]</scope>
    <source>
        <strain evidence="15 16">KMM 6351</strain>
    </source>
</reference>
<comment type="subcellular location">
    <subcellularLocation>
        <location evidence="1">Cell membrane</location>
        <topology evidence="1">Multi-pass membrane protein</topology>
    </subcellularLocation>
</comment>
<feature type="transmembrane region" description="Helical" evidence="13">
    <location>
        <begin position="182"/>
        <end position="210"/>
    </location>
</feature>
<dbReference type="SUPFAM" id="SSF160544">
    <property type="entry name" value="EscU C-terminal domain-like"/>
    <property type="match status" value="1"/>
</dbReference>
<comment type="caution">
    <text evidence="15">The sequence shown here is derived from an EMBL/GenBank/DDBJ whole genome shotgun (WGS) entry which is preliminary data.</text>
</comment>
<evidence type="ECO:0000256" key="4">
    <source>
        <dbReference type="ARBA" id="ARBA00022448"/>
    </source>
</evidence>
<keyword evidence="11 13" id="KW-1006">Bacterial flagellum protein export</keyword>
<dbReference type="RefSeq" id="WP_251260350.1">
    <property type="nucleotide sequence ID" value="NZ_JAMQGP010000002.1"/>
</dbReference>
<name>A0AA41W5G5_9GAMM</name>
<feature type="transmembrane region" description="Helical" evidence="13">
    <location>
        <begin position="141"/>
        <end position="167"/>
    </location>
</feature>
<evidence type="ECO:0000256" key="3">
    <source>
        <dbReference type="ARBA" id="ARBA00021622"/>
    </source>
</evidence>
<organism evidence="15 16">
    <name type="scientific">Echinimonas agarilytica</name>
    <dbReference type="NCBI Taxonomy" id="1215918"/>
    <lineage>
        <taxon>Bacteria</taxon>
        <taxon>Pseudomonadati</taxon>
        <taxon>Pseudomonadota</taxon>
        <taxon>Gammaproteobacteria</taxon>
        <taxon>Alteromonadales</taxon>
        <taxon>Echinimonadaceae</taxon>
        <taxon>Echinimonas</taxon>
    </lineage>
</organism>
<evidence type="ECO:0000256" key="11">
    <source>
        <dbReference type="ARBA" id="ARBA00023225"/>
    </source>
</evidence>
<sequence>MAETDQERTEEATPRKQEKAREKGQVPRSKELATAMVLISSAIGFLWFGRDASMAMQQIFIDSLTIERARIYDMNAYINGIAGSLKGLLPSMAAFMALVFICAFVGSIALGGLTVSAEAARPKLSKMSPLQGFKRMFGTQAVVELVKAIAKFSVVAVVAVMLLNILFPEILQLSSESAPGNIIHAITMFVWMFVGLCCSMLLIVVIDVPFQLYNHNKQLRMTMQEVKDEYKDTEGSPEIKRRIRRVQMEMAQRRMMGEVPNADVVVTNPDHFAVALRYDSRDAKAPVVVAKGIDFVAEQIKQMAREHEIPIMRQAALARAVYYTTELEKEIPGPLFAAVAQILAYVFQLKMYQKGKGSRPKSLNIDKEIPRELLLDQDGKQIFPPDE</sequence>
<dbReference type="Gene3D" id="6.10.250.2080">
    <property type="match status" value="1"/>
</dbReference>
<feature type="transmembrane region" description="Helical" evidence="13">
    <location>
        <begin position="32"/>
        <end position="49"/>
    </location>
</feature>
<evidence type="ECO:0000256" key="8">
    <source>
        <dbReference type="ARBA" id="ARBA00022927"/>
    </source>
</evidence>
<keyword evidence="15" id="KW-0282">Flagellum</keyword>
<keyword evidence="8 13" id="KW-0653">Protein transport</keyword>
<dbReference type="NCBIfam" id="TIGR00328">
    <property type="entry name" value="flhB"/>
    <property type="match status" value="1"/>
</dbReference>
<evidence type="ECO:0000256" key="2">
    <source>
        <dbReference type="ARBA" id="ARBA00010690"/>
    </source>
</evidence>
<evidence type="ECO:0000256" key="5">
    <source>
        <dbReference type="ARBA" id="ARBA00022475"/>
    </source>
</evidence>
<keyword evidence="5 13" id="KW-1003">Cell membrane</keyword>
<evidence type="ECO:0000256" key="6">
    <source>
        <dbReference type="ARBA" id="ARBA00022692"/>
    </source>
</evidence>
<evidence type="ECO:0000256" key="1">
    <source>
        <dbReference type="ARBA" id="ARBA00004651"/>
    </source>
</evidence>
<comment type="function">
    <text evidence="12 13">Required for formation of the rod structure in the basal body of the flagellar apparatus. Together with FliI and FliH, may constitute the export apparatus of flagellin.</text>
</comment>
<keyword evidence="4 13" id="KW-0813">Transport</keyword>
<evidence type="ECO:0000313" key="15">
    <source>
        <dbReference type="EMBL" id="MCM2678980.1"/>
    </source>
</evidence>
<dbReference type="GO" id="GO:0009306">
    <property type="term" value="P:protein secretion"/>
    <property type="evidence" value="ECO:0007669"/>
    <property type="project" value="InterPro"/>
</dbReference>
<dbReference type="PANTHER" id="PTHR30531">
    <property type="entry name" value="FLAGELLAR BIOSYNTHETIC PROTEIN FLHB"/>
    <property type="match status" value="1"/>
</dbReference>
<evidence type="ECO:0000256" key="12">
    <source>
        <dbReference type="ARBA" id="ARBA00025078"/>
    </source>
</evidence>
<gene>
    <name evidence="13 15" type="primary">flhB</name>
    <name evidence="15" type="ORF">NAF29_04725</name>
</gene>
<evidence type="ECO:0000256" key="9">
    <source>
        <dbReference type="ARBA" id="ARBA00022989"/>
    </source>
</evidence>
<keyword evidence="7 13" id="KW-1005">Bacterial flagellum biogenesis</keyword>
<accession>A0AA41W5G5</accession>
<dbReference type="InterPro" id="IPR006135">
    <property type="entry name" value="T3SS_substrate_exporter"/>
</dbReference>
<dbReference type="Pfam" id="PF01312">
    <property type="entry name" value="Bac_export_2"/>
    <property type="match status" value="1"/>
</dbReference>
<keyword evidence="15" id="KW-0969">Cilium</keyword>
<dbReference type="PRINTS" id="PR00950">
    <property type="entry name" value="TYPE3IMSPROT"/>
</dbReference>